<dbReference type="Proteomes" id="UP000199307">
    <property type="component" value="Unassembled WGS sequence"/>
</dbReference>
<keyword evidence="4" id="KW-1185">Reference proteome</keyword>
<evidence type="ECO:0000313" key="2">
    <source>
        <dbReference type="EMBL" id="SCY17857.1"/>
    </source>
</evidence>
<evidence type="ECO:0000313" key="4">
    <source>
        <dbReference type="Proteomes" id="UP000199307"/>
    </source>
</evidence>
<dbReference type="KEGG" id="fjg:BB050_00090"/>
<dbReference type="GeneID" id="32305986"/>
<dbReference type="EMBL" id="FMVC01000002">
    <property type="protein sequence ID" value="SCY17857.1"/>
    <property type="molecule type" value="Genomic_DNA"/>
</dbReference>
<evidence type="ECO:0000313" key="3">
    <source>
        <dbReference type="Proteomes" id="UP000093276"/>
    </source>
</evidence>
<accession>A0AAC9GHM0</accession>
<dbReference type="Proteomes" id="UP000093276">
    <property type="component" value="Chromosome"/>
</dbReference>
<gene>
    <name evidence="1" type="ORF">BB050_00090</name>
    <name evidence="2" type="ORF">SAMN02927916_1373</name>
</gene>
<evidence type="ECO:0000313" key="1">
    <source>
        <dbReference type="EMBL" id="AOC93246.1"/>
    </source>
</evidence>
<organism evidence="1 3">
    <name type="scientific">Flavobacterium anhuiense</name>
    <dbReference type="NCBI Taxonomy" id="459526"/>
    <lineage>
        <taxon>Bacteria</taxon>
        <taxon>Pseudomonadati</taxon>
        <taxon>Bacteroidota</taxon>
        <taxon>Flavobacteriia</taxon>
        <taxon>Flavobacteriales</taxon>
        <taxon>Flavobacteriaceae</taxon>
        <taxon>Flavobacterium</taxon>
    </lineage>
</organism>
<reference evidence="2 4" key="2">
    <citation type="submission" date="2016-10" db="EMBL/GenBank/DDBJ databases">
        <authorList>
            <person name="Varghese N."/>
            <person name="Submissions S."/>
        </authorList>
    </citation>
    <scope>NUCLEOTIDE SEQUENCE [LARGE SCALE GENOMIC DNA]</scope>
    <source>
        <strain evidence="2 4">CGMCC 1.6859</strain>
    </source>
</reference>
<protein>
    <submittedName>
        <fullName evidence="1">Uncharacterized protein</fullName>
    </submittedName>
</protein>
<reference evidence="1 3" key="1">
    <citation type="submission" date="2016-08" db="EMBL/GenBank/DDBJ databases">
        <title>Complete genome sequence of Flavobacterium johnsoniae strain GSE09, a volatile-producing biocontrol agent isolated from cucumber (Cucumis sativus).</title>
        <authorList>
            <person name="Jeong J.-J."/>
            <person name="Oh J.Y."/>
            <person name="Jim Y.J."/>
            <person name="Sang M.K."/>
            <person name="Kim K.D."/>
        </authorList>
    </citation>
    <scope>NUCLEOTIDE SEQUENCE [LARGE SCALE GENOMIC DNA]</scope>
    <source>
        <strain evidence="1 3">GSE09</strain>
    </source>
</reference>
<name>A0AAC9GHM0_9FLAO</name>
<proteinExistence type="predicted"/>
<dbReference type="EMBL" id="CP016907">
    <property type="protein sequence ID" value="AOC93246.1"/>
    <property type="molecule type" value="Genomic_DNA"/>
</dbReference>
<sequence>MFVLQTGRTLSMSKISIIKKIQLGDERSFPTETPDFEFPFSFYCGNGGIKHEAVISFKNSNFLNSLIQAEQITNKDLAQFHITKLENLEDPNRTFLYRYQICNFKDCQNTYLLIFDIDEYRGYYGCFIYGVLEIENIT</sequence>
<dbReference type="AlphaFoldDB" id="A0AAC9GHM0"/>
<dbReference type="RefSeq" id="WP_123906978.1">
    <property type="nucleotide sequence ID" value="NZ_CP016907.1"/>
</dbReference>